<dbReference type="AlphaFoldDB" id="A0AAW0GDN3"/>
<organism evidence="2 3">
    <name type="scientific">Cerrena zonata</name>
    <dbReference type="NCBI Taxonomy" id="2478898"/>
    <lineage>
        <taxon>Eukaryota</taxon>
        <taxon>Fungi</taxon>
        <taxon>Dikarya</taxon>
        <taxon>Basidiomycota</taxon>
        <taxon>Agaricomycotina</taxon>
        <taxon>Agaricomycetes</taxon>
        <taxon>Polyporales</taxon>
        <taxon>Cerrenaceae</taxon>
        <taxon>Cerrena</taxon>
    </lineage>
</organism>
<accession>A0AAW0GDN3</accession>
<proteinExistence type="predicted"/>
<gene>
    <name evidence="2" type="ORF">QCA50_007435</name>
</gene>
<name>A0AAW0GDN3_9APHY</name>
<comment type="caution">
    <text evidence="2">The sequence shown here is derived from an EMBL/GenBank/DDBJ whole genome shotgun (WGS) entry which is preliminary data.</text>
</comment>
<dbReference type="EMBL" id="JASBNA010000008">
    <property type="protein sequence ID" value="KAK7689642.1"/>
    <property type="molecule type" value="Genomic_DNA"/>
</dbReference>
<evidence type="ECO:0000313" key="3">
    <source>
        <dbReference type="Proteomes" id="UP001385951"/>
    </source>
</evidence>
<evidence type="ECO:0000256" key="1">
    <source>
        <dbReference type="SAM" id="MobiDB-lite"/>
    </source>
</evidence>
<evidence type="ECO:0000313" key="2">
    <source>
        <dbReference type="EMBL" id="KAK7689642.1"/>
    </source>
</evidence>
<feature type="region of interest" description="Disordered" evidence="1">
    <location>
        <begin position="1"/>
        <end position="20"/>
    </location>
</feature>
<keyword evidence="3" id="KW-1185">Reference proteome</keyword>
<reference evidence="2 3" key="1">
    <citation type="submission" date="2022-09" db="EMBL/GenBank/DDBJ databases">
        <authorList>
            <person name="Palmer J.M."/>
        </authorList>
    </citation>
    <scope>NUCLEOTIDE SEQUENCE [LARGE SCALE GENOMIC DNA]</scope>
    <source>
        <strain evidence="2 3">DSM 7382</strain>
    </source>
</reference>
<sequence length="210" mass="25291">MPKTRNHKCDSNNDSGDSYYAQHAEARREYQKRYNRIKRATRRKLSKTDLEALQKRKADELDGNLPVFENRVCRRGVGRDPERTDEMEVAERKLVEDFTSRRFTIAEEHSRLSWLVEDDWIESYTKELSMLRDIELSSARTWLYFNSDDKGTHEWKKEVHARRRIVAIYHQEIDLYRQGPEVPLLALQSNELISEGYRVNKMEFRRIYRF</sequence>
<dbReference type="Proteomes" id="UP001385951">
    <property type="component" value="Unassembled WGS sequence"/>
</dbReference>
<protein>
    <submittedName>
        <fullName evidence="2">Uncharacterized protein</fullName>
    </submittedName>
</protein>